<feature type="compositionally biased region" description="Basic and acidic residues" evidence="1">
    <location>
        <begin position="97"/>
        <end position="106"/>
    </location>
</feature>
<feature type="compositionally biased region" description="Polar residues" evidence="1">
    <location>
        <begin position="138"/>
        <end position="157"/>
    </location>
</feature>
<dbReference type="AlphaFoldDB" id="A0AAV7SNR7"/>
<reference evidence="2" key="1">
    <citation type="journal article" date="2022" name="bioRxiv">
        <title>Sequencing and chromosome-scale assembly of the giantPleurodeles waltlgenome.</title>
        <authorList>
            <person name="Brown T."/>
            <person name="Elewa A."/>
            <person name="Iarovenko S."/>
            <person name="Subramanian E."/>
            <person name="Araus A.J."/>
            <person name="Petzold A."/>
            <person name="Susuki M."/>
            <person name="Suzuki K.-i.T."/>
            <person name="Hayashi T."/>
            <person name="Toyoda A."/>
            <person name="Oliveira C."/>
            <person name="Osipova E."/>
            <person name="Leigh N.D."/>
            <person name="Simon A."/>
            <person name="Yun M.H."/>
        </authorList>
    </citation>
    <scope>NUCLEOTIDE SEQUENCE</scope>
    <source>
        <strain evidence="2">20211129_DDA</strain>
        <tissue evidence="2">Liver</tissue>
    </source>
</reference>
<feature type="region of interest" description="Disordered" evidence="1">
    <location>
        <begin position="1"/>
        <end position="35"/>
    </location>
</feature>
<evidence type="ECO:0000313" key="2">
    <source>
        <dbReference type="EMBL" id="KAJ1165760.1"/>
    </source>
</evidence>
<feature type="region of interest" description="Disordered" evidence="1">
    <location>
        <begin position="77"/>
        <end position="177"/>
    </location>
</feature>
<evidence type="ECO:0000313" key="3">
    <source>
        <dbReference type="Proteomes" id="UP001066276"/>
    </source>
</evidence>
<accession>A0AAV7SNR7</accession>
<sequence length="177" mass="18555">MIRDRQTASNEVGPAREGGGVESALDARASGEEECDEKTTNGFTFKATALRGIVMWSSALCTTGILHARVDARGASDGSWAAGGFWATQPTSPSPSQDRRDLESVRGEAPNPRDFLNPGKARLQVAGAGRARRPHPTSKISGGSPETSSQNTSQTPLGKSGPARTPAEAARTRVRLA</sequence>
<evidence type="ECO:0000256" key="1">
    <source>
        <dbReference type="SAM" id="MobiDB-lite"/>
    </source>
</evidence>
<dbReference type="EMBL" id="JANPWB010000008">
    <property type="protein sequence ID" value="KAJ1165760.1"/>
    <property type="molecule type" value="Genomic_DNA"/>
</dbReference>
<gene>
    <name evidence="2" type="ORF">NDU88_006177</name>
</gene>
<proteinExistence type="predicted"/>
<comment type="caution">
    <text evidence="2">The sequence shown here is derived from an EMBL/GenBank/DDBJ whole genome shotgun (WGS) entry which is preliminary data.</text>
</comment>
<dbReference type="Proteomes" id="UP001066276">
    <property type="component" value="Chromosome 4_2"/>
</dbReference>
<keyword evidence="3" id="KW-1185">Reference proteome</keyword>
<protein>
    <submittedName>
        <fullName evidence="2">Uncharacterized protein</fullName>
    </submittedName>
</protein>
<name>A0AAV7SNR7_PLEWA</name>
<organism evidence="2 3">
    <name type="scientific">Pleurodeles waltl</name>
    <name type="common">Iberian ribbed newt</name>
    <dbReference type="NCBI Taxonomy" id="8319"/>
    <lineage>
        <taxon>Eukaryota</taxon>
        <taxon>Metazoa</taxon>
        <taxon>Chordata</taxon>
        <taxon>Craniata</taxon>
        <taxon>Vertebrata</taxon>
        <taxon>Euteleostomi</taxon>
        <taxon>Amphibia</taxon>
        <taxon>Batrachia</taxon>
        <taxon>Caudata</taxon>
        <taxon>Salamandroidea</taxon>
        <taxon>Salamandridae</taxon>
        <taxon>Pleurodelinae</taxon>
        <taxon>Pleurodeles</taxon>
    </lineage>
</organism>